<dbReference type="PANTHER" id="PTHR38448:SF1">
    <property type="entry name" value="YLBF FAMILY REGULATOR"/>
    <property type="match status" value="1"/>
</dbReference>
<protein>
    <submittedName>
        <fullName evidence="1">YMCA protein</fullName>
    </submittedName>
</protein>
<dbReference type="Proteomes" id="UP000319716">
    <property type="component" value="Unassembled WGS sequence"/>
</dbReference>
<evidence type="ECO:0000313" key="2">
    <source>
        <dbReference type="Proteomes" id="UP000319716"/>
    </source>
</evidence>
<gene>
    <name evidence="1" type="ORF">NBRC111894_211</name>
</gene>
<dbReference type="Pfam" id="PF06133">
    <property type="entry name" value="Com_YlbF"/>
    <property type="match status" value="1"/>
</dbReference>
<reference evidence="1 2" key="1">
    <citation type="submission" date="2017-11" db="EMBL/GenBank/DDBJ databases">
        <title>Draft Genome Sequence of Sporolactobacillus inulinus NBRC 111894 Isolated from Koso, a Japanese Sugar-Vegetable Fermented Beverage.</title>
        <authorList>
            <person name="Chiou T.Y."/>
            <person name="Oshima K."/>
            <person name="Suda W."/>
            <person name="Hattori M."/>
            <person name="Takahashi T."/>
        </authorList>
    </citation>
    <scope>NUCLEOTIDE SEQUENCE [LARGE SCALE GENOMIC DNA]</scope>
    <source>
        <strain evidence="1 2">NBRC111894</strain>
    </source>
</reference>
<dbReference type="PANTHER" id="PTHR38448">
    <property type="entry name" value="REGULATORY PROTEIN YLBF-RELATED"/>
    <property type="match status" value="1"/>
</dbReference>
<dbReference type="EMBL" id="BEXB01000001">
    <property type="protein sequence ID" value="GAY74657.1"/>
    <property type="molecule type" value="Genomic_DNA"/>
</dbReference>
<dbReference type="AlphaFoldDB" id="A0A4Y1Z6J8"/>
<organism evidence="1 2">
    <name type="scientific">Sporolactobacillus inulinus</name>
    <dbReference type="NCBI Taxonomy" id="2078"/>
    <lineage>
        <taxon>Bacteria</taxon>
        <taxon>Bacillati</taxon>
        <taxon>Bacillota</taxon>
        <taxon>Bacilli</taxon>
        <taxon>Bacillales</taxon>
        <taxon>Sporolactobacillaceae</taxon>
        <taxon>Sporolactobacillus</taxon>
    </lineage>
</organism>
<dbReference type="RefSeq" id="WP_262391951.1">
    <property type="nucleotide sequence ID" value="NZ_BEXB01000001.1"/>
</dbReference>
<dbReference type="PIRSF" id="PIRSF021287">
    <property type="entry name" value="Biofilm_formation_YmcA"/>
    <property type="match status" value="1"/>
</dbReference>
<dbReference type="InterPro" id="IPR023378">
    <property type="entry name" value="YheA/YmcA-like_dom_sf"/>
</dbReference>
<dbReference type="InterPro" id="IPR052767">
    <property type="entry name" value="Bact_com_dev_regulator"/>
</dbReference>
<sequence>MANGKKKRKVSVNGSLLFKEELVAKAERLAHQLSESDQVRFYKQAEEKISANKKVQQLVESIKQYQKESVNLQHFGKTEAYHQNEAIIDRLQAELDAIPVVQEFRQSQEEVNDFLQTLTHLISRRVVPKSENPSPED</sequence>
<dbReference type="InterPro" id="IPR010368">
    <property type="entry name" value="Com_YlbF"/>
</dbReference>
<name>A0A4Y1Z6J8_9BACL</name>
<comment type="caution">
    <text evidence="1">The sequence shown here is derived from an EMBL/GenBank/DDBJ whole genome shotgun (WGS) entry which is preliminary data.</text>
</comment>
<evidence type="ECO:0000313" key="1">
    <source>
        <dbReference type="EMBL" id="GAY74657.1"/>
    </source>
</evidence>
<dbReference type="SUPFAM" id="SSF158622">
    <property type="entry name" value="YheA/YmcA-like"/>
    <property type="match status" value="1"/>
</dbReference>
<accession>A0A4Y1Z6J8</accession>
<dbReference type="Gene3D" id="1.20.1500.10">
    <property type="entry name" value="YheA/YmcA-like"/>
    <property type="match status" value="1"/>
</dbReference>
<dbReference type="InterPro" id="IPR016783">
    <property type="entry name" value="Biofilm_formation_YmcA"/>
</dbReference>
<proteinExistence type="predicted"/>